<keyword evidence="1" id="KW-0285">Flavoprotein</keyword>
<evidence type="ECO:0000256" key="2">
    <source>
        <dbReference type="ARBA" id="ARBA00022643"/>
    </source>
</evidence>
<dbReference type="PANTHER" id="PTHR42847:SF4">
    <property type="entry name" value="ALKANESULFONATE MONOOXYGENASE-RELATED"/>
    <property type="match status" value="1"/>
</dbReference>
<evidence type="ECO:0000256" key="4">
    <source>
        <dbReference type="ARBA" id="ARBA00023033"/>
    </source>
</evidence>
<dbReference type="InterPro" id="IPR011251">
    <property type="entry name" value="Luciferase-like_dom"/>
</dbReference>
<keyword evidence="2" id="KW-0288">FMN</keyword>
<dbReference type="SUPFAM" id="SSF51679">
    <property type="entry name" value="Bacterial luciferase-like"/>
    <property type="match status" value="1"/>
</dbReference>
<dbReference type="GO" id="GO:0046306">
    <property type="term" value="P:alkanesulfonate catabolic process"/>
    <property type="evidence" value="ECO:0007669"/>
    <property type="project" value="TreeGrafter"/>
</dbReference>
<dbReference type="PANTHER" id="PTHR42847">
    <property type="entry name" value="ALKANESULFONATE MONOOXYGENASE"/>
    <property type="match status" value="1"/>
</dbReference>
<protein>
    <submittedName>
        <fullName evidence="6">LLM class flavin-dependent oxidoreductase</fullName>
    </submittedName>
</protein>
<sequence length="281" mass="31101">MTTPLRTAVCLPTFGDFDARTVGELARSAEEAGWDGFFIWDHLLWDPLGRGGADTTVALTAIALATSRVRFGTLVTPLARRRPWKVARELASLDQLSGGRLVLGIGNGDDVDFAPVGDPTPAKHRAAVLDESLEIVRRLLEEDGPIDHEGTAYRLDGAVLHDTTVQDRIPFWVAGWWPNRKPLLRAARYEGVVPLWKEFHVPTPEEYAACLAVIREARAGTPQEAVPFDALVWARSDGPADERPLGYAEVGATWWVDAFHWRTDSLDDVRRRIEAGPPRVV</sequence>
<dbReference type="Pfam" id="PF00296">
    <property type="entry name" value="Bac_luciferase"/>
    <property type="match status" value="1"/>
</dbReference>
<gene>
    <name evidence="6" type="ORF">H5V45_13120</name>
</gene>
<accession>A0A7X0RH72</accession>
<evidence type="ECO:0000256" key="1">
    <source>
        <dbReference type="ARBA" id="ARBA00022630"/>
    </source>
</evidence>
<keyword evidence="4" id="KW-0503">Monooxygenase</keyword>
<evidence type="ECO:0000259" key="5">
    <source>
        <dbReference type="Pfam" id="PF00296"/>
    </source>
</evidence>
<name>A0A7X0RH72_9ACTN</name>
<dbReference type="EMBL" id="JACKXE010000001">
    <property type="protein sequence ID" value="MBB6628263.1"/>
    <property type="molecule type" value="Genomic_DNA"/>
</dbReference>
<evidence type="ECO:0000256" key="3">
    <source>
        <dbReference type="ARBA" id="ARBA00023002"/>
    </source>
</evidence>
<dbReference type="GO" id="GO:0008726">
    <property type="term" value="F:alkanesulfonate monooxygenase activity"/>
    <property type="evidence" value="ECO:0007669"/>
    <property type="project" value="TreeGrafter"/>
</dbReference>
<dbReference type="RefSeq" id="WP_185253342.1">
    <property type="nucleotide sequence ID" value="NZ_JACKXE010000001.1"/>
</dbReference>
<dbReference type="Proteomes" id="UP000523955">
    <property type="component" value="Unassembled WGS sequence"/>
</dbReference>
<dbReference type="AlphaFoldDB" id="A0A7X0RH72"/>
<keyword evidence="7" id="KW-1185">Reference proteome</keyword>
<keyword evidence="3" id="KW-0560">Oxidoreductase</keyword>
<organism evidence="6 7">
    <name type="scientific">Nocardioides luti</name>
    <dbReference type="NCBI Taxonomy" id="2761101"/>
    <lineage>
        <taxon>Bacteria</taxon>
        <taxon>Bacillati</taxon>
        <taxon>Actinomycetota</taxon>
        <taxon>Actinomycetes</taxon>
        <taxon>Propionibacteriales</taxon>
        <taxon>Nocardioidaceae</taxon>
        <taxon>Nocardioides</taxon>
    </lineage>
</organism>
<dbReference type="InterPro" id="IPR036661">
    <property type="entry name" value="Luciferase-like_sf"/>
</dbReference>
<reference evidence="6 7" key="1">
    <citation type="submission" date="2020-08" db="EMBL/GenBank/DDBJ databases">
        <authorList>
            <person name="Seo M.-J."/>
        </authorList>
    </citation>
    <scope>NUCLEOTIDE SEQUENCE [LARGE SCALE GENOMIC DNA]</scope>
    <source>
        <strain evidence="6 7">KIGAM211</strain>
    </source>
</reference>
<evidence type="ECO:0000313" key="7">
    <source>
        <dbReference type="Proteomes" id="UP000523955"/>
    </source>
</evidence>
<evidence type="ECO:0000313" key="6">
    <source>
        <dbReference type="EMBL" id="MBB6628263.1"/>
    </source>
</evidence>
<dbReference type="Gene3D" id="3.20.20.30">
    <property type="entry name" value="Luciferase-like domain"/>
    <property type="match status" value="1"/>
</dbReference>
<dbReference type="InterPro" id="IPR050172">
    <property type="entry name" value="SsuD_RutA_monooxygenase"/>
</dbReference>
<proteinExistence type="predicted"/>
<feature type="domain" description="Luciferase-like" evidence="5">
    <location>
        <begin position="17"/>
        <end position="224"/>
    </location>
</feature>
<comment type="caution">
    <text evidence="6">The sequence shown here is derived from an EMBL/GenBank/DDBJ whole genome shotgun (WGS) entry which is preliminary data.</text>
</comment>